<evidence type="ECO:0000313" key="3">
    <source>
        <dbReference type="EnsemblProtists" id="EOD14925"/>
    </source>
</evidence>
<accession>A0A0D3IUJ0</accession>
<dbReference type="SUPFAM" id="SSF49899">
    <property type="entry name" value="Concanavalin A-like lectins/glucanases"/>
    <property type="match status" value="1"/>
</dbReference>
<name>A0A0D3IUJ0_EMIH1</name>
<dbReference type="PANTHER" id="PTHR10963">
    <property type="entry name" value="GLYCOSYL HYDROLASE-RELATED"/>
    <property type="match status" value="1"/>
</dbReference>
<dbReference type="STRING" id="2903.R1DKC9"/>
<dbReference type="eggNOG" id="ENOG502QRX5">
    <property type="taxonomic scope" value="Eukaryota"/>
</dbReference>
<evidence type="ECO:0000259" key="2">
    <source>
        <dbReference type="PROSITE" id="PS51762"/>
    </source>
</evidence>
<feature type="domain" description="GH16" evidence="2">
    <location>
        <begin position="5"/>
        <end position="258"/>
    </location>
</feature>
<dbReference type="InterPro" id="IPR013320">
    <property type="entry name" value="ConA-like_dom_sf"/>
</dbReference>
<dbReference type="RefSeq" id="XP_005767354.1">
    <property type="nucleotide sequence ID" value="XM_005767297.1"/>
</dbReference>
<dbReference type="Proteomes" id="UP000013827">
    <property type="component" value="Unassembled WGS sequence"/>
</dbReference>
<dbReference type="AlphaFoldDB" id="A0A0D3IUJ0"/>
<organism evidence="3 4">
    <name type="scientific">Emiliania huxleyi (strain CCMP1516)</name>
    <dbReference type="NCBI Taxonomy" id="280463"/>
    <lineage>
        <taxon>Eukaryota</taxon>
        <taxon>Haptista</taxon>
        <taxon>Haptophyta</taxon>
        <taxon>Prymnesiophyceae</taxon>
        <taxon>Isochrysidales</taxon>
        <taxon>Noelaerhabdaceae</taxon>
        <taxon>Emiliania</taxon>
    </lineage>
</organism>
<comment type="similarity">
    <text evidence="1">Belongs to the glycosyl hydrolase 16 family.</text>
</comment>
<protein>
    <recommendedName>
        <fullName evidence="2">GH16 domain-containing protein</fullName>
    </recommendedName>
</protein>
<reference evidence="3" key="2">
    <citation type="submission" date="2024-10" db="UniProtKB">
        <authorList>
            <consortium name="EnsemblProtists"/>
        </authorList>
    </citation>
    <scope>IDENTIFICATION</scope>
</reference>
<reference evidence="4" key="1">
    <citation type="journal article" date="2013" name="Nature">
        <title>Pan genome of the phytoplankton Emiliania underpins its global distribution.</title>
        <authorList>
            <person name="Read B.A."/>
            <person name="Kegel J."/>
            <person name="Klute M.J."/>
            <person name="Kuo A."/>
            <person name="Lefebvre S.C."/>
            <person name="Maumus F."/>
            <person name="Mayer C."/>
            <person name="Miller J."/>
            <person name="Monier A."/>
            <person name="Salamov A."/>
            <person name="Young J."/>
            <person name="Aguilar M."/>
            <person name="Claverie J.M."/>
            <person name="Frickenhaus S."/>
            <person name="Gonzalez K."/>
            <person name="Herman E.K."/>
            <person name="Lin Y.C."/>
            <person name="Napier J."/>
            <person name="Ogata H."/>
            <person name="Sarno A.F."/>
            <person name="Shmutz J."/>
            <person name="Schroeder D."/>
            <person name="de Vargas C."/>
            <person name="Verret F."/>
            <person name="von Dassow P."/>
            <person name="Valentin K."/>
            <person name="Van de Peer Y."/>
            <person name="Wheeler G."/>
            <person name="Dacks J.B."/>
            <person name="Delwiche C.F."/>
            <person name="Dyhrman S.T."/>
            <person name="Glockner G."/>
            <person name="John U."/>
            <person name="Richards T."/>
            <person name="Worden A.Z."/>
            <person name="Zhang X."/>
            <person name="Grigoriev I.V."/>
            <person name="Allen A.E."/>
            <person name="Bidle K."/>
            <person name="Borodovsky M."/>
            <person name="Bowler C."/>
            <person name="Brownlee C."/>
            <person name="Cock J.M."/>
            <person name="Elias M."/>
            <person name="Gladyshev V.N."/>
            <person name="Groth M."/>
            <person name="Guda C."/>
            <person name="Hadaegh A."/>
            <person name="Iglesias-Rodriguez M.D."/>
            <person name="Jenkins J."/>
            <person name="Jones B.M."/>
            <person name="Lawson T."/>
            <person name="Leese F."/>
            <person name="Lindquist E."/>
            <person name="Lobanov A."/>
            <person name="Lomsadze A."/>
            <person name="Malik S.B."/>
            <person name="Marsh M.E."/>
            <person name="Mackinder L."/>
            <person name="Mock T."/>
            <person name="Mueller-Roeber B."/>
            <person name="Pagarete A."/>
            <person name="Parker M."/>
            <person name="Probert I."/>
            <person name="Quesneville H."/>
            <person name="Raines C."/>
            <person name="Rensing S.A."/>
            <person name="Riano-Pachon D.M."/>
            <person name="Richier S."/>
            <person name="Rokitta S."/>
            <person name="Shiraiwa Y."/>
            <person name="Soanes D.M."/>
            <person name="van der Giezen M."/>
            <person name="Wahlund T.M."/>
            <person name="Williams B."/>
            <person name="Wilson W."/>
            <person name="Wolfe G."/>
            <person name="Wurch L.L."/>
        </authorList>
    </citation>
    <scope>NUCLEOTIDE SEQUENCE</scope>
</reference>
<evidence type="ECO:0000313" key="4">
    <source>
        <dbReference type="Proteomes" id="UP000013827"/>
    </source>
</evidence>
<evidence type="ECO:0000256" key="1">
    <source>
        <dbReference type="ARBA" id="ARBA00006865"/>
    </source>
</evidence>
<sequence>MAGGGNWEFQLYRNNRTNSFVEDGVGPWLAHRVLHIRPTLTEDWLPSPRTTRLDMPAIWLLPRHETFGGWPASGEIDVMEATGNAAGYAGNRGVDTDTARDTRTPHLGLNVEQNRFHQTSASMTLPGANFSDDFHTFGLVRTEHGLYTYLDDDAQRILQVDWTNQTFFERGGWDPSSWSNPWASGHTNGAPFDEDFFIIFNLAVGGVSFFPDGEGGKPWENESGSAQWDFWGARDQWLPSWQENDPALKIDWVRVTEV</sequence>
<dbReference type="PaxDb" id="2903-EOD14925"/>
<dbReference type="PROSITE" id="PS51762">
    <property type="entry name" value="GH16_2"/>
    <property type="match status" value="1"/>
</dbReference>
<dbReference type="HOGENOM" id="CLU_019533_2_2_1"/>
<keyword evidence="4" id="KW-1185">Reference proteome</keyword>
<dbReference type="InterPro" id="IPR050546">
    <property type="entry name" value="Glycosyl_Hydrlase_16"/>
</dbReference>
<dbReference type="InterPro" id="IPR000757">
    <property type="entry name" value="Beta-glucanase-like"/>
</dbReference>
<dbReference type="Gene3D" id="2.60.120.200">
    <property type="match status" value="1"/>
</dbReference>
<dbReference type="GO" id="GO:0005975">
    <property type="term" value="P:carbohydrate metabolic process"/>
    <property type="evidence" value="ECO:0007669"/>
    <property type="project" value="InterPro"/>
</dbReference>
<dbReference type="PANTHER" id="PTHR10963:SF55">
    <property type="entry name" value="GLYCOSIDE HYDROLASE FAMILY 16 PROTEIN"/>
    <property type="match status" value="1"/>
</dbReference>
<dbReference type="GeneID" id="17260829"/>
<dbReference type="GO" id="GO:0004553">
    <property type="term" value="F:hydrolase activity, hydrolyzing O-glycosyl compounds"/>
    <property type="evidence" value="ECO:0007669"/>
    <property type="project" value="InterPro"/>
</dbReference>
<proteinExistence type="inferred from homology"/>
<dbReference type="KEGG" id="ehx:EMIHUDRAFT_96579"/>
<dbReference type="EnsemblProtists" id="EOD14925">
    <property type="protein sequence ID" value="EOD14925"/>
    <property type="gene ID" value="EMIHUDRAFT_96579"/>
</dbReference>